<sequence>MTPLLAATGLFKSFGVPGRLGRRTRMMAVNGASLTIGAGETVGLVGESGSGKSTLGRLLLRLLDPDDGRIVYDGQDITHLSDRAMRPLRRDLQAIFQDPGSALNPRLTAGAQVAEPLLIHEPNETRGRRHERVAELFRQVGLDPSMMLRHPDGFSGGQRQRLCIARALATRPRLLIADEPITALDLSIQAQVLSLLESARAASGLTMLFISHDLAVVRYLCQRVVVMFRGQVIEHGPTEAVFTTPSHPYTQRLVASVFGENGEARRDPFLASPRQEGCTEYQVGADHFVLANF</sequence>
<dbReference type="InterPro" id="IPR003593">
    <property type="entry name" value="AAA+_ATPase"/>
</dbReference>
<dbReference type="Pfam" id="PF00005">
    <property type="entry name" value="ABC_tran"/>
    <property type="match status" value="1"/>
</dbReference>
<keyword evidence="2" id="KW-0813">Transport</keyword>
<reference evidence="6 7" key="1">
    <citation type="submission" date="2022-06" db="EMBL/GenBank/DDBJ databases">
        <title>Endosaccharibacter gen. nov., sp. nov., endophytic bacteria isolated from sugarcane.</title>
        <authorList>
            <person name="Pitiwittayakul N."/>
            <person name="Yukphan P."/>
            <person name="Charoenyingcharoen P."/>
            <person name="Tanasupawat S."/>
        </authorList>
    </citation>
    <scope>NUCLEOTIDE SEQUENCE [LARGE SCALE GENOMIC DNA]</scope>
    <source>
        <strain evidence="6 7">KSS8</strain>
    </source>
</reference>
<keyword evidence="4 6" id="KW-0067">ATP-binding</keyword>
<evidence type="ECO:0000256" key="4">
    <source>
        <dbReference type="ARBA" id="ARBA00022840"/>
    </source>
</evidence>
<dbReference type="PANTHER" id="PTHR43776">
    <property type="entry name" value="TRANSPORT ATP-BINDING PROTEIN"/>
    <property type="match status" value="1"/>
</dbReference>
<name>A0ABT1W8V6_9PROT</name>
<evidence type="ECO:0000256" key="2">
    <source>
        <dbReference type="ARBA" id="ARBA00022448"/>
    </source>
</evidence>
<dbReference type="SMART" id="SM00382">
    <property type="entry name" value="AAA"/>
    <property type="match status" value="1"/>
</dbReference>
<dbReference type="PROSITE" id="PS00211">
    <property type="entry name" value="ABC_TRANSPORTER_1"/>
    <property type="match status" value="1"/>
</dbReference>
<gene>
    <name evidence="6" type="ORF">NFI95_08660</name>
</gene>
<dbReference type="EMBL" id="JAMSKV010000006">
    <property type="protein sequence ID" value="MCQ8278521.1"/>
    <property type="molecule type" value="Genomic_DNA"/>
</dbReference>
<dbReference type="SUPFAM" id="SSF52540">
    <property type="entry name" value="P-loop containing nucleoside triphosphate hydrolases"/>
    <property type="match status" value="1"/>
</dbReference>
<dbReference type="PANTHER" id="PTHR43776:SF7">
    <property type="entry name" value="D,D-DIPEPTIDE TRANSPORT ATP-BINDING PROTEIN DDPF-RELATED"/>
    <property type="match status" value="1"/>
</dbReference>
<dbReference type="GO" id="GO:0005524">
    <property type="term" value="F:ATP binding"/>
    <property type="evidence" value="ECO:0007669"/>
    <property type="project" value="UniProtKB-KW"/>
</dbReference>
<protein>
    <submittedName>
        <fullName evidence="6">ATP-binding cassette domain-containing protein</fullName>
    </submittedName>
</protein>
<dbReference type="RefSeq" id="WP_422864001.1">
    <property type="nucleotide sequence ID" value="NZ_JAMSKV010000006.1"/>
</dbReference>
<evidence type="ECO:0000256" key="1">
    <source>
        <dbReference type="ARBA" id="ARBA00005417"/>
    </source>
</evidence>
<dbReference type="PROSITE" id="PS50893">
    <property type="entry name" value="ABC_TRANSPORTER_2"/>
    <property type="match status" value="1"/>
</dbReference>
<dbReference type="InterPro" id="IPR050319">
    <property type="entry name" value="ABC_transp_ATP-bind"/>
</dbReference>
<feature type="domain" description="ABC transporter" evidence="5">
    <location>
        <begin position="5"/>
        <end position="254"/>
    </location>
</feature>
<dbReference type="Gene3D" id="3.40.50.300">
    <property type="entry name" value="P-loop containing nucleotide triphosphate hydrolases"/>
    <property type="match status" value="1"/>
</dbReference>
<comment type="caution">
    <text evidence="6">The sequence shown here is derived from an EMBL/GenBank/DDBJ whole genome shotgun (WGS) entry which is preliminary data.</text>
</comment>
<keyword evidence="7" id="KW-1185">Reference proteome</keyword>
<keyword evidence="3" id="KW-0547">Nucleotide-binding</keyword>
<accession>A0ABT1W8V6</accession>
<comment type="similarity">
    <text evidence="1">Belongs to the ABC transporter superfamily.</text>
</comment>
<evidence type="ECO:0000256" key="3">
    <source>
        <dbReference type="ARBA" id="ARBA00022741"/>
    </source>
</evidence>
<organism evidence="6 7">
    <name type="scientific">Endosaccharibacter trunci</name>
    <dbReference type="NCBI Taxonomy" id="2812733"/>
    <lineage>
        <taxon>Bacteria</taxon>
        <taxon>Pseudomonadati</taxon>
        <taxon>Pseudomonadota</taxon>
        <taxon>Alphaproteobacteria</taxon>
        <taxon>Acetobacterales</taxon>
        <taxon>Acetobacteraceae</taxon>
        <taxon>Endosaccharibacter</taxon>
    </lineage>
</organism>
<dbReference type="InterPro" id="IPR003439">
    <property type="entry name" value="ABC_transporter-like_ATP-bd"/>
</dbReference>
<dbReference type="Proteomes" id="UP001524587">
    <property type="component" value="Unassembled WGS sequence"/>
</dbReference>
<dbReference type="CDD" id="cd03257">
    <property type="entry name" value="ABC_NikE_OppD_transporters"/>
    <property type="match status" value="1"/>
</dbReference>
<evidence type="ECO:0000313" key="6">
    <source>
        <dbReference type="EMBL" id="MCQ8278521.1"/>
    </source>
</evidence>
<dbReference type="InterPro" id="IPR017871">
    <property type="entry name" value="ABC_transporter-like_CS"/>
</dbReference>
<proteinExistence type="inferred from homology"/>
<dbReference type="InterPro" id="IPR027417">
    <property type="entry name" value="P-loop_NTPase"/>
</dbReference>
<evidence type="ECO:0000259" key="5">
    <source>
        <dbReference type="PROSITE" id="PS50893"/>
    </source>
</evidence>
<evidence type="ECO:0000313" key="7">
    <source>
        <dbReference type="Proteomes" id="UP001524587"/>
    </source>
</evidence>